<protein>
    <submittedName>
        <fullName evidence="1">Uncharacterized protein</fullName>
    </submittedName>
</protein>
<feature type="non-terminal residue" evidence="1">
    <location>
        <position position="114"/>
    </location>
</feature>
<keyword evidence="2" id="KW-1185">Reference proteome</keyword>
<comment type="caution">
    <text evidence="1">The sequence shown here is derived from an EMBL/GenBank/DDBJ whole genome shotgun (WGS) entry which is preliminary data.</text>
</comment>
<evidence type="ECO:0000313" key="2">
    <source>
        <dbReference type="Proteomes" id="UP000076858"/>
    </source>
</evidence>
<feature type="non-terminal residue" evidence="1">
    <location>
        <position position="1"/>
    </location>
</feature>
<proteinExistence type="predicted"/>
<dbReference type="EMBL" id="LRGB01008665">
    <property type="protein sequence ID" value="KZS00753.1"/>
    <property type="molecule type" value="Genomic_DNA"/>
</dbReference>
<organism evidence="1 2">
    <name type="scientific">Daphnia magna</name>
    <dbReference type="NCBI Taxonomy" id="35525"/>
    <lineage>
        <taxon>Eukaryota</taxon>
        <taxon>Metazoa</taxon>
        <taxon>Ecdysozoa</taxon>
        <taxon>Arthropoda</taxon>
        <taxon>Crustacea</taxon>
        <taxon>Branchiopoda</taxon>
        <taxon>Diplostraca</taxon>
        <taxon>Cladocera</taxon>
        <taxon>Anomopoda</taxon>
        <taxon>Daphniidae</taxon>
        <taxon>Daphnia</taxon>
    </lineage>
</organism>
<dbReference type="Proteomes" id="UP000076858">
    <property type="component" value="Unassembled WGS sequence"/>
</dbReference>
<dbReference type="AlphaFoldDB" id="A0A164I0L0"/>
<gene>
    <name evidence="1" type="ORF">APZ42_002827</name>
</gene>
<name>A0A164I0L0_9CRUS</name>
<accession>A0A164I0L0</accession>
<evidence type="ECO:0000313" key="1">
    <source>
        <dbReference type="EMBL" id="KZS00753.1"/>
    </source>
</evidence>
<sequence>VQPTGKAIEDIGVVLGVDAADQVDDAAACSQSLDRILLRVGVEVTEQDHVLRAGRSLYLADEDLETLRLLLAGGVVAALQIALVGVRARGTAAALGLQVVDQHRKTFAIGGAEA</sequence>
<reference evidence="1 2" key="1">
    <citation type="submission" date="2016-03" db="EMBL/GenBank/DDBJ databases">
        <title>EvidentialGene: Evidence-directed Construction of Genes on Genomes.</title>
        <authorList>
            <person name="Gilbert D.G."/>
            <person name="Choi J.-H."/>
            <person name="Mockaitis K."/>
            <person name="Colbourne J."/>
            <person name="Pfrender M."/>
        </authorList>
    </citation>
    <scope>NUCLEOTIDE SEQUENCE [LARGE SCALE GENOMIC DNA]</scope>
    <source>
        <strain evidence="1 2">Xinb3</strain>
        <tissue evidence="1">Complete organism</tissue>
    </source>
</reference>